<organism evidence="1 2">
    <name type="scientific">Prorocentrum cordatum</name>
    <dbReference type="NCBI Taxonomy" id="2364126"/>
    <lineage>
        <taxon>Eukaryota</taxon>
        <taxon>Sar</taxon>
        <taxon>Alveolata</taxon>
        <taxon>Dinophyceae</taxon>
        <taxon>Prorocentrales</taxon>
        <taxon>Prorocentraceae</taxon>
        <taxon>Prorocentrum</taxon>
    </lineage>
</organism>
<keyword evidence="2" id="KW-1185">Reference proteome</keyword>
<evidence type="ECO:0000313" key="1">
    <source>
        <dbReference type="EMBL" id="CAK0815527.1"/>
    </source>
</evidence>
<proteinExistence type="predicted"/>
<dbReference type="EMBL" id="CAUYUJ010005938">
    <property type="protein sequence ID" value="CAK0815527.1"/>
    <property type="molecule type" value="Genomic_DNA"/>
</dbReference>
<accession>A0ABN9RBH6</accession>
<gene>
    <name evidence="1" type="ORF">PCOR1329_LOCUS18794</name>
</gene>
<sequence>MTRPTCRAIVSSRQAMEFSPFWSAGGPTGNLATEAAASCPLVLVSSFPLDGSSMAEFSARQFGGRRTDIARRRCACCFVSAASICCSSCSSLWDGRRAANAVSGGLLWIVPHPSLSCFSSL</sequence>
<reference evidence="1" key="1">
    <citation type="submission" date="2023-10" db="EMBL/GenBank/DDBJ databases">
        <authorList>
            <person name="Chen Y."/>
            <person name="Shah S."/>
            <person name="Dougan E. K."/>
            <person name="Thang M."/>
            <person name="Chan C."/>
        </authorList>
    </citation>
    <scope>NUCLEOTIDE SEQUENCE [LARGE SCALE GENOMIC DNA]</scope>
</reference>
<dbReference type="Proteomes" id="UP001189429">
    <property type="component" value="Unassembled WGS sequence"/>
</dbReference>
<protein>
    <submittedName>
        <fullName evidence="1">Uncharacterized protein</fullName>
    </submittedName>
</protein>
<comment type="caution">
    <text evidence="1">The sequence shown here is derived from an EMBL/GenBank/DDBJ whole genome shotgun (WGS) entry which is preliminary data.</text>
</comment>
<evidence type="ECO:0000313" key="2">
    <source>
        <dbReference type="Proteomes" id="UP001189429"/>
    </source>
</evidence>
<name>A0ABN9RBH6_9DINO</name>